<dbReference type="InterPro" id="IPR020103">
    <property type="entry name" value="PsdUridine_synth_cat_dom_sf"/>
</dbReference>
<evidence type="ECO:0000256" key="7">
    <source>
        <dbReference type="RuleBase" id="RU003887"/>
    </source>
</evidence>
<comment type="function">
    <text evidence="5">Responsible for synthesis of pseudouridine from uracil-2605 in 23S ribosomal RNA.</text>
</comment>
<accession>A0A1H9I1A0</accession>
<evidence type="ECO:0000256" key="6">
    <source>
        <dbReference type="PROSITE-ProRule" id="PRU00182"/>
    </source>
</evidence>
<dbReference type="PROSITE" id="PS01149">
    <property type="entry name" value="PSI_RSU"/>
    <property type="match status" value="1"/>
</dbReference>
<keyword evidence="2 6" id="KW-0694">RNA-binding</keyword>
<feature type="region of interest" description="Disordered" evidence="8">
    <location>
        <begin position="252"/>
        <end position="321"/>
    </location>
</feature>
<dbReference type="Proteomes" id="UP000199233">
    <property type="component" value="Unassembled WGS sequence"/>
</dbReference>
<dbReference type="InterPro" id="IPR042092">
    <property type="entry name" value="PsdUridine_s_RsuA/RluB/E/F_cat"/>
</dbReference>
<comment type="similarity">
    <text evidence="1 7">Belongs to the pseudouridine synthase RsuA family.</text>
</comment>
<dbReference type="GO" id="GO:0000455">
    <property type="term" value="P:enzyme-directed rRNA pseudouridine synthesis"/>
    <property type="evidence" value="ECO:0007669"/>
    <property type="project" value="UniProtKB-ARBA"/>
</dbReference>
<dbReference type="InterPro" id="IPR018496">
    <property type="entry name" value="PsdUridine_synth_RsuA/RluB_CS"/>
</dbReference>
<keyword evidence="3 7" id="KW-0413">Isomerase</keyword>
<dbReference type="EMBL" id="FOFS01000009">
    <property type="protein sequence ID" value="SEQ68323.1"/>
    <property type="molecule type" value="Genomic_DNA"/>
</dbReference>
<dbReference type="InterPro" id="IPR020094">
    <property type="entry name" value="TruA/RsuA/RluB/E/F_N"/>
</dbReference>
<proteinExistence type="inferred from homology"/>
<dbReference type="CDD" id="cd00165">
    <property type="entry name" value="S4"/>
    <property type="match status" value="1"/>
</dbReference>
<dbReference type="PANTHER" id="PTHR47683:SF3">
    <property type="entry name" value="RIBOSOMAL LARGE SUBUNIT PSEUDOURIDINE SYNTHASE B"/>
    <property type="match status" value="1"/>
</dbReference>
<evidence type="ECO:0000313" key="10">
    <source>
        <dbReference type="EMBL" id="SEQ68323.1"/>
    </source>
</evidence>
<feature type="compositionally biased region" description="Basic and acidic residues" evidence="8">
    <location>
        <begin position="276"/>
        <end position="287"/>
    </location>
</feature>
<gene>
    <name evidence="10" type="ORF">SAMN04488038_109128</name>
</gene>
<dbReference type="NCBIfam" id="TIGR00093">
    <property type="entry name" value="pseudouridine synthase"/>
    <property type="match status" value="1"/>
</dbReference>
<dbReference type="RefSeq" id="WP_093286572.1">
    <property type="nucleotide sequence ID" value="NZ_FOFS01000009.1"/>
</dbReference>
<dbReference type="InterPro" id="IPR050343">
    <property type="entry name" value="RsuA_PseudoU_synthase"/>
</dbReference>
<dbReference type="SUPFAM" id="SSF55120">
    <property type="entry name" value="Pseudouridine synthase"/>
    <property type="match status" value="1"/>
</dbReference>
<dbReference type="InterPro" id="IPR006145">
    <property type="entry name" value="PsdUridine_synth_RsuA/RluA"/>
</dbReference>
<evidence type="ECO:0000256" key="5">
    <source>
        <dbReference type="ARBA" id="ARBA00037383"/>
    </source>
</evidence>
<evidence type="ECO:0000256" key="1">
    <source>
        <dbReference type="ARBA" id="ARBA00008348"/>
    </source>
</evidence>
<sequence>MSERIQKMLATAGVASRREIERLIAEGRVMVNGRPAELGQKIDHEDHVRVDGKSITLQRKTAPLRVLVYKKRVGELVTRDDPEGRRTVFRKLPELDTGRWIAVGRLDINTSGLLLFTNHGELARRLTHPSFEVPRLYAARILGTVDEEVIARWRQGVQLDDGLARFERVEPSESEDGEGANQWYHVSVREGRNRLVRRLIESQDLQVSRLIRLRYGPIELGRGMKSGTAREATAQEIAALLVAVKLSEEEVGLAEKKERRGKPPARGEQAGPRRPRPADERAEPAERRKARAKWQDQPSNQARQTGARGKPKPKPRRGAPR</sequence>
<dbReference type="Gene3D" id="3.30.70.1560">
    <property type="entry name" value="Alpha-L RNA-binding motif"/>
    <property type="match status" value="1"/>
</dbReference>
<dbReference type="InterPro" id="IPR036986">
    <property type="entry name" value="S4_RNA-bd_sf"/>
</dbReference>
<dbReference type="Gene3D" id="3.30.70.580">
    <property type="entry name" value="Pseudouridine synthase I, catalytic domain, N-terminal subdomain"/>
    <property type="match status" value="1"/>
</dbReference>
<evidence type="ECO:0000256" key="2">
    <source>
        <dbReference type="ARBA" id="ARBA00022884"/>
    </source>
</evidence>
<dbReference type="STRING" id="489703.SAMN04488038_109128"/>
<feature type="compositionally biased region" description="Basic residues" evidence="8">
    <location>
        <begin position="309"/>
        <end position="321"/>
    </location>
</feature>
<dbReference type="PANTHER" id="PTHR47683">
    <property type="entry name" value="PSEUDOURIDINE SYNTHASE FAMILY PROTEIN-RELATED"/>
    <property type="match status" value="1"/>
</dbReference>
<dbReference type="Gene3D" id="3.10.290.10">
    <property type="entry name" value="RNA-binding S4 domain"/>
    <property type="match status" value="1"/>
</dbReference>
<dbReference type="Pfam" id="PF00849">
    <property type="entry name" value="PseudoU_synth_2"/>
    <property type="match status" value="1"/>
</dbReference>
<dbReference type="InterPro" id="IPR002942">
    <property type="entry name" value="S4_RNA-bd"/>
</dbReference>
<reference evidence="10 11" key="1">
    <citation type="submission" date="2016-10" db="EMBL/GenBank/DDBJ databases">
        <authorList>
            <person name="de Groot N.N."/>
        </authorList>
    </citation>
    <scope>NUCLEOTIDE SEQUENCE [LARGE SCALE GENOMIC DNA]</scope>
    <source>
        <strain evidence="10 11">DSM 25927</strain>
    </source>
</reference>
<dbReference type="FunFam" id="3.10.290.10:FF:000003">
    <property type="entry name" value="Pseudouridine synthase"/>
    <property type="match status" value="1"/>
</dbReference>
<name>A0A1H9I1A0_9GAMM</name>
<dbReference type="Pfam" id="PF01479">
    <property type="entry name" value="S4"/>
    <property type="match status" value="1"/>
</dbReference>
<dbReference type="GO" id="GO:0003723">
    <property type="term" value="F:RNA binding"/>
    <property type="evidence" value="ECO:0007669"/>
    <property type="project" value="UniProtKB-KW"/>
</dbReference>
<protein>
    <recommendedName>
        <fullName evidence="7">Pseudouridine synthase</fullName>
        <ecNumber evidence="7">5.4.99.-</ecNumber>
    </recommendedName>
</protein>
<evidence type="ECO:0000256" key="3">
    <source>
        <dbReference type="ARBA" id="ARBA00023235"/>
    </source>
</evidence>
<evidence type="ECO:0000256" key="8">
    <source>
        <dbReference type="SAM" id="MobiDB-lite"/>
    </source>
</evidence>
<organism evidence="10 11">
    <name type="scientific">Solimonas aquatica</name>
    <dbReference type="NCBI Taxonomy" id="489703"/>
    <lineage>
        <taxon>Bacteria</taxon>
        <taxon>Pseudomonadati</taxon>
        <taxon>Pseudomonadota</taxon>
        <taxon>Gammaproteobacteria</taxon>
        <taxon>Nevskiales</taxon>
        <taxon>Nevskiaceae</taxon>
        <taxon>Solimonas</taxon>
    </lineage>
</organism>
<evidence type="ECO:0000313" key="11">
    <source>
        <dbReference type="Proteomes" id="UP000199233"/>
    </source>
</evidence>
<dbReference type="GO" id="GO:0160139">
    <property type="term" value="F:23S rRNA pseudouridine(2605) synthase activity"/>
    <property type="evidence" value="ECO:0007669"/>
    <property type="project" value="UniProtKB-EC"/>
</dbReference>
<evidence type="ECO:0000256" key="4">
    <source>
        <dbReference type="ARBA" id="ARBA00036944"/>
    </source>
</evidence>
<dbReference type="SMART" id="SM00363">
    <property type="entry name" value="S4"/>
    <property type="match status" value="1"/>
</dbReference>
<dbReference type="InterPro" id="IPR000748">
    <property type="entry name" value="PsdUridine_synth_RsuA/RluB/E/F"/>
</dbReference>
<evidence type="ECO:0000259" key="9">
    <source>
        <dbReference type="SMART" id="SM00363"/>
    </source>
</evidence>
<comment type="catalytic activity">
    <reaction evidence="4">
        <text>uridine(2605) in 23S rRNA = pseudouridine(2605) in 23S rRNA</text>
        <dbReference type="Rhea" id="RHEA:42520"/>
        <dbReference type="Rhea" id="RHEA-COMP:10095"/>
        <dbReference type="Rhea" id="RHEA-COMP:10096"/>
        <dbReference type="ChEBI" id="CHEBI:65314"/>
        <dbReference type="ChEBI" id="CHEBI:65315"/>
        <dbReference type="EC" id="5.4.99.22"/>
    </reaction>
</comment>
<dbReference type="EC" id="5.4.99.-" evidence="7"/>
<dbReference type="AlphaFoldDB" id="A0A1H9I1A0"/>
<dbReference type="SUPFAM" id="SSF55174">
    <property type="entry name" value="Alpha-L RNA-binding motif"/>
    <property type="match status" value="1"/>
</dbReference>
<feature type="domain" description="RNA-binding S4" evidence="9">
    <location>
        <begin position="3"/>
        <end position="61"/>
    </location>
</feature>
<dbReference type="OrthoDB" id="9807213at2"/>
<keyword evidence="11" id="KW-1185">Reference proteome</keyword>
<dbReference type="PROSITE" id="PS50889">
    <property type="entry name" value="S4"/>
    <property type="match status" value="1"/>
</dbReference>